<evidence type="ECO:0000256" key="5">
    <source>
        <dbReference type="ARBA" id="ARBA00023054"/>
    </source>
</evidence>
<keyword evidence="11" id="KW-1185">Reference proteome</keyword>
<evidence type="ECO:0000313" key="11">
    <source>
        <dbReference type="Proteomes" id="UP000078595"/>
    </source>
</evidence>
<reference evidence="10" key="1">
    <citation type="submission" date="2013-07" db="EMBL/GenBank/DDBJ databases">
        <authorList>
            <consortium name="The Broad Institute Genome Sequencing Platform"/>
            <person name="Cuomo C."/>
            <person name="Litvintseva A."/>
            <person name="Chen Y."/>
            <person name="Heitman J."/>
            <person name="Sun S."/>
            <person name="Springer D."/>
            <person name="Dromer F."/>
            <person name="Young S.K."/>
            <person name="Zeng Q."/>
            <person name="Gargeya S."/>
            <person name="Fitzgerald M."/>
            <person name="Abouelleil A."/>
            <person name="Alvarado L."/>
            <person name="Berlin A.M."/>
            <person name="Chapman S.B."/>
            <person name="Dewar J."/>
            <person name="Goldberg J."/>
            <person name="Griggs A."/>
            <person name="Gujja S."/>
            <person name="Hansen M."/>
            <person name="Howarth C."/>
            <person name="Imamovic A."/>
            <person name="Larimer J."/>
            <person name="McCowan C."/>
            <person name="Murphy C."/>
            <person name="Pearson M."/>
            <person name="Priest M."/>
            <person name="Roberts A."/>
            <person name="Saif S."/>
            <person name="Shea T."/>
            <person name="Sykes S."/>
            <person name="Wortman J."/>
            <person name="Nusbaum C."/>
            <person name="Birren B."/>
        </authorList>
    </citation>
    <scope>NUCLEOTIDE SEQUENCE</scope>
    <source>
        <strain evidence="10">CBS 10117</strain>
    </source>
</reference>
<gene>
    <name evidence="10" type="ORF">I303_108464</name>
</gene>
<dbReference type="RefSeq" id="XP_065825918.1">
    <property type="nucleotide sequence ID" value="XM_065969846.1"/>
</dbReference>
<evidence type="ECO:0000313" key="10">
    <source>
        <dbReference type="EMBL" id="WWC65842.1"/>
    </source>
</evidence>
<accession>A0AAJ8MLV5</accession>
<evidence type="ECO:0000256" key="4">
    <source>
        <dbReference type="ARBA" id="ARBA00022989"/>
    </source>
</evidence>
<feature type="region of interest" description="Disordered" evidence="8">
    <location>
        <begin position="37"/>
        <end position="108"/>
    </location>
</feature>
<dbReference type="GeneID" id="28970912"/>
<keyword evidence="4 9" id="KW-1133">Transmembrane helix</keyword>
<dbReference type="Proteomes" id="UP000078595">
    <property type="component" value="Chromosome 11"/>
</dbReference>
<name>A0AAJ8MLV5_9TREE</name>
<keyword evidence="7 9" id="KW-0472">Membrane</keyword>
<evidence type="ECO:0008006" key="12">
    <source>
        <dbReference type="Google" id="ProtNLM"/>
    </source>
</evidence>
<evidence type="ECO:0000256" key="2">
    <source>
        <dbReference type="ARBA" id="ARBA00004370"/>
    </source>
</evidence>
<keyword evidence="3 9" id="KW-0812">Transmembrane</keyword>
<protein>
    <recommendedName>
        <fullName evidence="12">Mitochondrial protein</fullName>
    </recommendedName>
</protein>
<dbReference type="KEGG" id="kdj:28970912"/>
<dbReference type="AlphaFoldDB" id="A0AAJ8MLV5"/>
<dbReference type="PANTHER" id="PTHR14360:SF12">
    <property type="entry name" value="MOZ PROTEIN REPRESENTS A CHROMATIN-ASSOCIATED ACETYLTRANSFERASE"/>
    <property type="match status" value="1"/>
</dbReference>
<evidence type="ECO:0000256" key="6">
    <source>
        <dbReference type="ARBA" id="ARBA00023128"/>
    </source>
</evidence>
<feature type="compositionally biased region" description="Basic and acidic residues" evidence="8">
    <location>
        <begin position="363"/>
        <end position="378"/>
    </location>
</feature>
<evidence type="ECO:0000256" key="1">
    <source>
        <dbReference type="ARBA" id="ARBA00004173"/>
    </source>
</evidence>
<comment type="subcellular location">
    <subcellularLocation>
        <location evidence="2">Membrane</location>
    </subcellularLocation>
    <subcellularLocation>
        <location evidence="1">Mitochondrion</location>
    </subcellularLocation>
</comment>
<evidence type="ECO:0000256" key="9">
    <source>
        <dbReference type="SAM" id="Phobius"/>
    </source>
</evidence>
<dbReference type="Gene3D" id="1.20.5.340">
    <property type="match status" value="1"/>
</dbReference>
<dbReference type="InterPro" id="IPR024461">
    <property type="entry name" value="CCDC90-like"/>
</dbReference>
<sequence>MYRLALTSSRRLIRSSTHFRAILPYLTGPLIGTRRITIQAPSPSNDPDRRGNGGSEISYPPVVARSAAEADTGSGPQADETASATAGLANATSLPAPPEGSSAFTPRHLQHPFDTHAFVSYLEKNEISRNSARALMEAVRELIIKRGTRTGKDMVGKEDAENVSVLSPNAADSLQAAYLFNAALSELRTELSVQARNDGLALKAMAGAIRREVEGLEQKLKEDVQVLKHDIEMDMNNRKAETRTEMKGFDIYIEEINNKFTISLGDLRTEIESVKWDATRRAISIIILIVVATIAVSTFLATDAEPKTPPQTKITPPAMKDMGVGTDDEFMEEDLKSYTEERLDKLLSDSGVANLERKKSKSREHSREDKKKLAVDRI</sequence>
<dbReference type="Pfam" id="PF07798">
    <property type="entry name" value="CCDC90-like"/>
    <property type="match status" value="1"/>
</dbReference>
<reference evidence="10" key="2">
    <citation type="submission" date="2024-02" db="EMBL/GenBank/DDBJ databases">
        <title>Comparative genomics of Cryptococcus and Kwoniella reveals pathogenesis evolution and contrasting modes of karyotype evolution via chromosome fusion or intercentromeric recombination.</title>
        <authorList>
            <person name="Coelho M.A."/>
            <person name="David-Palma M."/>
            <person name="Shea T."/>
            <person name="Bowers K."/>
            <person name="McGinley-Smith S."/>
            <person name="Mohammad A.W."/>
            <person name="Gnirke A."/>
            <person name="Yurkov A.M."/>
            <person name="Nowrousian M."/>
            <person name="Sun S."/>
            <person name="Cuomo C.A."/>
            <person name="Heitman J."/>
        </authorList>
    </citation>
    <scope>NUCLEOTIDE SEQUENCE</scope>
    <source>
        <strain evidence="10">CBS 10117</strain>
    </source>
</reference>
<feature type="transmembrane region" description="Helical" evidence="9">
    <location>
        <begin position="282"/>
        <end position="301"/>
    </location>
</feature>
<evidence type="ECO:0000256" key="7">
    <source>
        <dbReference type="ARBA" id="ARBA00023136"/>
    </source>
</evidence>
<dbReference type="PANTHER" id="PTHR14360">
    <property type="entry name" value="PROTEIN FMP32, MITOCHONDRIAL"/>
    <property type="match status" value="1"/>
</dbReference>
<keyword evidence="5" id="KW-0175">Coiled coil</keyword>
<dbReference type="GO" id="GO:0016020">
    <property type="term" value="C:membrane"/>
    <property type="evidence" value="ECO:0007669"/>
    <property type="project" value="UniProtKB-SubCell"/>
</dbReference>
<feature type="region of interest" description="Disordered" evidence="8">
    <location>
        <begin position="354"/>
        <end position="378"/>
    </location>
</feature>
<dbReference type="EMBL" id="CP144540">
    <property type="protein sequence ID" value="WWC65842.1"/>
    <property type="molecule type" value="Genomic_DNA"/>
</dbReference>
<dbReference type="GO" id="GO:0005739">
    <property type="term" value="C:mitochondrion"/>
    <property type="evidence" value="ECO:0007669"/>
    <property type="project" value="UniProtKB-SubCell"/>
</dbReference>
<proteinExistence type="predicted"/>
<organism evidence="10 11">
    <name type="scientific">Kwoniella dejecticola CBS 10117</name>
    <dbReference type="NCBI Taxonomy" id="1296121"/>
    <lineage>
        <taxon>Eukaryota</taxon>
        <taxon>Fungi</taxon>
        <taxon>Dikarya</taxon>
        <taxon>Basidiomycota</taxon>
        <taxon>Agaricomycotina</taxon>
        <taxon>Tremellomycetes</taxon>
        <taxon>Tremellales</taxon>
        <taxon>Cryptococcaceae</taxon>
        <taxon>Kwoniella</taxon>
    </lineage>
</organism>
<keyword evidence="6" id="KW-0496">Mitochondrion</keyword>
<evidence type="ECO:0000256" key="8">
    <source>
        <dbReference type="SAM" id="MobiDB-lite"/>
    </source>
</evidence>
<feature type="region of interest" description="Disordered" evidence="8">
    <location>
        <begin position="305"/>
        <end position="326"/>
    </location>
</feature>
<evidence type="ECO:0000256" key="3">
    <source>
        <dbReference type="ARBA" id="ARBA00022692"/>
    </source>
</evidence>